<evidence type="ECO:0000259" key="6">
    <source>
        <dbReference type="Pfam" id="PF03828"/>
    </source>
</evidence>
<gene>
    <name evidence="8" type="ORF">HDK90DRAFT_239018</name>
</gene>
<dbReference type="EMBL" id="JBBWRZ010000005">
    <property type="protein sequence ID" value="KAK8235242.1"/>
    <property type="molecule type" value="Genomic_DNA"/>
</dbReference>
<feature type="compositionally biased region" description="Polar residues" evidence="5">
    <location>
        <begin position="156"/>
        <end position="167"/>
    </location>
</feature>
<dbReference type="InterPro" id="IPR043519">
    <property type="entry name" value="NT_sf"/>
</dbReference>
<evidence type="ECO:0000256" key="2">
    <source>
        <dbReference type="ARBA" id="ARBA00012388"/>
    </source>
</evidence>
<feature type="region of interest" description="Disordered" evidence="5">
    <location>
        <begin position="1"/>
        <end position="383"/>
    </location>
</feature>
<feature type="compositionally biased region" description="Basic and acidic residues" evidence="5">
    <location>
        <begin position="134"/>
        <end position="148"/>
    </location>
</feature>
<accession>A0ABR1YP74</accession>
<dbReference type="EC" id="2.7.7.19" evidence="2"/>
<keyword evidence="9" id="KW-1185">Reference proteome</keyword>
<dbReference type="Pfam" id="PF03828">
    <property type="entry name" value="PAP_assoc"/>
    <property type="match status" value="1"/>
</dbReference>
<evidence type="ECO:0000256" key="4">
    <source>
        <dbReference type="ARBA" id="ARBA00022842"/>
    </source>
</evidence>
<organism evidence="8 9">
    <name type="scientific">Phyllosticta capitalensis</name>
    <dbReference type="NCBI Taxonomy" id="121624"/>
    <lineage>
        <taxon>Eukaryota</taxon>
        <taxon>Fungi</taxon>
        <taxon>Dikarya</taxon>
        <taxon>Ascomycota</taxon>
        <taxon>Pezizomycotina</taxon>
        <taxon>Dothideomycetes</taxon>
        <taxon>Dothideomycetes incertae sedis</taxon>
        <taxon>Botryosphaeriales</taxon>
        <taxon>Phyllostictaceae</taxon>
        <taxon>Phyllosticta</taxon>
    </lineage>
</organism>
<feature type="compositionally biased region" description="Basic and acidic residues" evidence="5">
    <location>
        <begin position="112"/>
        <end position="122"/>
    </location>
</feature>
<reference evidence="8 9" key="1">
    <citation type="submission" date="2024-04" db="EMBL/GenBank/DDBJ databases">
        <title>Phyllosticta paracitricarpa is synonymous to the EU quarantine fungus P. citricarpa based on phylogenomic analyses.</title>
        <authorList>
            <consortium name="Lawrence Berkeley National Laboratory"/>
            <person name="Van Ingen-Buijs V.A."/>
            <person name="Van Westerhoven A.C."/>
            <person name="Haridas S."/>
            <person name="Skiadas P."/>
            <person name="Martin F."/>
            <person name="Groenewald J.Z."/>
            <person name="Crous P.W."/>
            <person name="Seidl M.F."/>
        </authorList>
    </citation>
    <scope>NUCLEOTIDE SEQUENCE [LARGE SCALE GENOMIC DNA]</scope>
    <source>
        <strain evidence="8 9">CBS 123374</strain>
    </source>
</reference>
<feature type="domain" description="Poly(A) RNA polymerase mitochondrial-like central palm" evidence="7">
    <location>
        <begin position="415"/>
        <end position="552"/>
    </location>
</feature>
<feature type="compositionally biased region" description="Polar residues" evidence="5">
    <location>
        <begin position="252"/>
        <end position="261"/>
    </location>
</feature>
<feature type="compositionally biased region" description="Basic and acidic residues" evidence="5">
    <location>
        <begin position="202"/>
        <end position="211"/>
    </location>
</feature>
<comment type="caution">
    <text evidence="8">The sequence shown here is derived from an EMBL/GenBank/DDBJ whole genome shotgun (WGS) entry which is preliminary data.</text>
</comment>
<evidence type="ECO:0000256" key="1">
    <source>
        <dbReference type="ARBA" id="ARBA00008593"/>
    </source>
</evidence>
<name>A0ABR1YP74_9PEZI</name>
<dbReference type="SUPFAM" id="SSF81631">
    <property type="entry name" value="PAP/OAS1 substrate-binding domain"/>
    <property type="match status" value="1"/>
</dbReference>
<dbReference type="Gene3D" id="1.10.1410.10">
    <property type="match status" value="1"/>
</dbReference>
<feature type="compositionally biased region" description="Acidic residues" evidence="5">
    <location>
        <begin position="168"/>
        <end position="192"/>
    </location>
</feature>
<feature type="domain" description="PAP-associated" evidence="6">
    <location>
        <begin position="616"/>
        <end position="674"/>
    </location>
</feature>
<dbReference type="InterPro" id="IPR054708">
    <property type="entry name" value="MTPAP-like_central"/>
</dbReference>
<keyword evidence="3" id="KW-0479">Metal-binding</keyword>
<protein>
    <recommendedName>
        <fullName evidence="2">polynucleotide adenylyltransferase</fullName>
        <ecNumber evidence="2">2.7.7.19</ecNumber>
    </recommendedName>
</protein>
<evidence type="ECO:0000256" key="5">
    <source>
        <dbReference type="SAM" id="MobiDB-lite"/>
    </source>
</evidence>
<dbReference type="CDD" id="cd05402">
    <property type="entry name" value="NT_PAP_TUTase"/>
    <property type="match status" value="1"/>
</dbReference>
<feature type="compositionally biased region" description="Basic and acidic residues" evidence="5">
    <location>
        <begin position="229"/>
        <end position="238"/>
    </location>
</feature>
<evidence type="ECO:0000313" key="8">
    <source>
        <dbReference type="EMBL" id="KAK8235242.1"/>
    </source>
</evidence>
<feature type="compositionally biased region" description="Basic and acidic residues" evidence="5">
    <location>
        <begin position="12"/>
        <end position="21"/>
    </location>
</feature>
<evidence type="ECO:0000259" key="7">
    <source>
        <dbReference type="Pfam" id="PF22600"/>
    </source>
</evidence>
<evidence type="ECO:0000313" key="9">
    <source>
        <dbReference type="Proteomes" id="UP001492380"/>
    </source>
</evidence>
<dbReference type="InterPro" id="IPR002058">
    <property type="entry name" value="PAP_assoc"/>
</dbReference>
<feature type="compositionally biased region" description="Acidic residues" evidence="5">
    <location>
        <begin position="267"/>
        <end position="282"/>
    </location>
</feature>
<proteinExistence type="inferred from homology"/>
<sequence length="743" mass="82671">MSSYRPAYNSPRDSRNHRDGGGGRPQRPSPERRDNSSMYQFGGGRDGDSYRPGQSDNRNGNRAGRDRPNDFTFRAGNERDVRFPATDTSNFDGAATRRPASYNRRPARRPGRGIDQRRRDYPGRQGGWRPPPAPHERPILQSTREKTPEQFAGMNDGSTKFISLSDVSDSEAEMELESHSDDEDSLHDDEEQPVAKKARVISQEKSDDDAVPRWSNPDPYTSLPPPDESQTKKKDFVKLIRKAKVASDRDSASNAVTQNADFISLNFDDDEQKSEDEDDASEDEGHTAPRFSHLDNLHPNRSLHRSDTVTSNQGKSASVVPQTAASLGPPPTLSQVQARAPTNALDVWPPPPPPPKSSTNGTLPPLPPLPTKSKKRKRDATDGRLCEEWAPRAGTSTTPWCKIDHSATKDMGLWLHKEISDFYAYVKPHPVEETVRRELISRISNIIESAFPSATVCSFGSFASGLYLPTADMDLVAVSPEYSNRGVPQLGQSRNKLQKIATLLEKGGITQPGSTEVISGARVPIIKLVDKLTGLRVDLSFENNTGLVANNTFKEWKAQYPAMPVIATLVKQFLAMRNLNEVFIGGLGGFSVICMVVHYIQHLPAAQSGNMLPERHLGDIFMGFLFYYGFQFNIYNTQICLKPPQLLRKGFSGPDGKPMKPDRLSIIDPNKPSNDISSGSHNVEKILQCFGKAYKDLQARMTQISNDDCATRRNASILQAVFAGNYSSFEWQRDRLLKVHDRR</sequence>
<dbReference type="SUPFAM" id="SSF81301">
    <property type="entry name" value="Nucleotidyltransferase"/>
    <property type="match status" value="1"/>
</dbReference>
<dbReference type="InterPro" id="IPR045862">
    <property type="entry name" value="Trf4-like"/>
</dbReference>
<dbReference type="PANTHER" id="PTHR23092:SF15">
    <property type="entry name" value="INACTIVE NON-CANONICAL POLY(A) RNA POLYMERASE PROTEIN TRF4-2-RELATED"/>
    <property type="match status" value="1"/>
</dbReference>
<dbReference type="Pfam" id="PF22600">
    <property type="entry name" value="MTPAP-like_central"/>
    <property type="match status" value="1"/>
</dbReference>
<feature type="compositionally biased region" description="Polar residues" evidence="5">
    <location>
        <begin position="308"/>
        <end position="325"/>
    </location>
</feature>
<comment type="similarity">
    <text evidence="1">Belongs to the DNA polymerase type-B-like family.</text>
</comment>
<dbReference type="Proteomes" id="UP001492380">
    <property type="component" value="Unassembled WGS sequence"/>
</dbReference>
<dbReference type="PANTHER" id="PTHR23092">
    <property type="entry name" value="POLY(A) RNA POLYMERASE"/>
    <property type="match status" value="1"/>
</dbReference>
<evidence type="ECO:0000256" key="3">
    <source>
        <dbReference type="ARBA" id="ARBA00022723"/>
    </source>
</evidence>
<dbReference type="Gene3D" id="3.30.460.10">
    <property type="entry name" value="Beta Polymerase, domain 2"/>
    <property type="match status" value="1"/>
</dbReference>
<keyword evidence="4" id="KW-0460">Magnesium</keyword>
<feature type="compositionally biased region" description="Basic and acidic residues" evidence="5">
    <location>
        <begin position="283"/>
        <end position="298"/>
    </location>
</feature>